<dbReference type="PANTHER" id="PTHR11061">
    <property type="entry name" value="RNA M5U METHYLTRANSFERASE"/>
    <property type="match status" value="1"/>
</dbReference>
<dbReference type="PROSITE" id="PS51687">
    <property type="entry name" value="SAM_MT_RNA_M5U"/>
    <property type="match status" value="1"/>
</dbReference>
<dbReference type="InterPro" id="IPR012340">
    <property type="entry name" value="NA-bd_OB-fold"/>
</dbReference>
<feature type="binding site" evidence="6">
    <location>
        <position position="282"/>
    </location>
    <ligand>
        <name>S-adenosyl-L-methionine</name>
        <dbReference type="ChEBI" id="CHEBI:59789"/>
    </ligand>
</feature>
<dbReference type="Gene3D" id="2.40.50.1070">
    <property type="match status" value="1"/>
</dbReference>
<feature type="binding site" evidence="6">
    <location>
        <position position="350"/>
    </location>
    <ligand>
        <name>S-adenosyl-L-methionine</name>
        <dbReference type="ChEBI" id="CHEBI:59789"/>
    </ligand>
</feature>
<proteinExistence type="inferred from homology"/>
<evidence type="ECO:0000256" key="3">
    <source>
        <dbReference type="ARBA" id="ARBA00022679"/>
    </source>
</evidence>
<feature type="active site" description="Nucleophile" evidence="6">
    <location>
        <position position="376"/>
    </location>
</feature>
<keyword evidence="1" id="KW-0004">4Fe-4S</keyword>
<reference evidence="7 8" key="1">
    <citation type="submission" date="2019-09" db="EMBL/GenBank/DDBJ databases">
        <authorList>
            <person name="Kevbrin V."/>
            <person name="Grouzdev D.S."/>
        </authorList>
    </citation>
    <scope>NUCLEOTIDE SEQUENCE [LARGE SCALE GENOMIC DNA]</scope>
    <source>
        <strain evidence="7 8">G-192</strain>
    </source>
</reference>
<dbReference type="Gene3D" id="3.40.50.150">
    <property type="entry name" value="Vaccinia Virus protein VP39"/>
    <property type="match status" value="1"/>
</dbReference>
<dbReference type="RefSeq" id="WP_150024070.1">
    <property type="nucleotide sequence ID" value="NZ_VWOJ01000005.1"/>
</dbReference>
<feature type="binding site" evidence="6">
    <location>
        <position position="255"/>
    </location>
    <ligand>
        <name>S-adenosyl-L-methionine</name>
        <dbReference type="ChEBI" id="CHEBI:59789"/>
    </ligand>
</feature>
<comment type="caution">
    <text evidence="7">The sequence shown here is derived from an EMBL/GenBank/DDBJ whole genome shotgun (WGS) entry which is preliminary data.</text>
</comment>
<organism evidence="7 8">
    <name type="scientific">Alkalicaulis satelles</name>
    <dbReference type="NCBI Taxonomy" id="2609175"/>
    <lineage>
        <taxon>Bacteria</taxon>
        <taxon>Pseudomonadati</taxon>
        <taxon>Pseudomonadota</taxon>
        <taxon>Alphaproteobacteria</taxon>
        <taxon>Maricaulales</taxon>
        <taxon>Maricaulaceae</taxon>
        <taxon>Alkalicaulis</taxon>
    </lineage>
</organism>
<dbReference type="GO" id="GO:0051539">
    <property type="term" value="F:4 iron, 4 sulfur cluster binding"/>
    <property type="evidence" value="ECO:0007669"/>
    <property type="project" value="UniProtKB-KW"/>
</dbReference>
<comment type="similarity">
    <text evidence="6">Belongs to the class I-like SAM-binding methyltransferase superfamily. RNA M5U methyltransferase family.</text>
</comment>
<keyword evidence="5" id="KW-0411">Iron-sulfur</keyword>
<keyword evidence="8" id="KW-1185">Reference proteome</keyword>
<evidence type="ECO:0000256" key="1">
    <source>
        <dbReference type="ARBA" id="ARBA00022485"/>
    </source>
</evidence>
<dbReference type="PANTHER" id="PTHR11061:SF49">
    <property type="entry name" value="23S RRNA (URACIL(1939)-C(5))-METHYLTRANSFERASE RLMD"/>
    <property type="match status" value="1"/>
</dbReference>
<dbReference type="CDD" id="cd02440">
    <property type="entry name" value="AdoMet_MTases"/>
    <property type="match status" value="1"/>
</dbReference>
<keyword evidence="3 6" id="KW-0808">Transferase</keyword>
<evidence type="ECO:0000256" key="4">
    <source>
        <dbReference type="ARBA" id="ARBA00022691"/>
    </source>
</evidence>
<dbReference type="GO" id="GO:0070475">
    <property type="term" value="P:rRNA base methylation"/>
    <property type="evidence" value="ECO:0007669"/>
    <property type="project" value="TreeGrafter"/>
</dbReference>
<dbReference type="SUPFAM" id="SSF53335">
    <property type="entry name" value="S-adenosyl-L-methionine-dependent methyltransferases"/>
    <property type="match status" value="1"/>
</dbReference>
<protein>
    <submittedName>
        <fullName evidence="7">Class I SAM-dependent RNA methyltransferase</fullName>
    </submittedName>
</protein>
<evidence type="ECO:0000256" key="5">
    <source>
        <dbReference type="ARBA" id="ARBA00023014"/>
    </source>
</evidence>
<evidence type="ECO:0000313" key="8">
    <source>
        <dbReference type="Proteomes" id="UP000325122"/>
    </source>
</evidence>
<keyword evidence="1" id="KW-0408">Iron</keyword>
<evidence type="ECO:0000256" key="2">
    <source>
        <dbReference type="ARBA" id="ARBA00022603"/>
    </source>
</evidence>
<dbReference type="Pfam" id="PF05958">
    <property type="entry name" value="tRNA_U5-meth_tr"/>
    <property type="match status" value="1"/>
</dbReference>
<keyword evidence="4 6" id="KW-0949">S-adenosyl-L-methionine</keyword>
<sequence>MKRRRPSPARSAPRRATLTAQTLGARGDAVLPGPIYAPGLLPGETAELEVRGERGRVVRRLTDSPDRVAPFCPVADRCGGCSVQHFRPEAYRAWKRDLVVQALSRAGIEAEVRPLMDAHGEGRRRATFHAMMIGGRLVFGFMERAGDQIVDLEDCPVAHPAIRAAIPALRTLARAAIHPRRRLEIAVAASDAGLDVALTGADTLELAMRESAADSAGRHGWARVTINGDPVFKMADPALKVGRASVMPSPGGFLQATAAGEAVLAAIVMEAAQGAAKVIDLYAGSGAFALRLAELAPVLAVEGDAGPLGALNHAARRTPGLKPVDAKVRDLALEPLSVSELAGADLVVLDPPRAGAKTQCERLADSSVPVIVSISCNPATFARDAAILIEGGYRMGTVTPVDQFAWTGHVEVAAVFRRG</sequence>
<dbReference type="AlphaFoldDB" id="A0A5M6ZFN2"/>
<dbReference type="Gene3D" id="2.40.50.140">
    <property type="entry name" value="Nucleic acid-binding proteins"/>
    <property type="match status" value="1"/>
</dbReference>
<dbReference type="GO" id="GO:0070041">
    <property type="term" value="F:rRNA (uridine-C5-)-methyltransferase activity"/>
    <property type="evidence" value="ECO:0007669"/>
    <property type="project" value="TreeGrafter"/>
</dbReference>
<gene>
    <name evidence="7" type="ORF">F1654_13410</name>
</gene>
<dbReference type="EMBL" id="VWOJ01000005">
    <property type="protein sequence ID" value="KAA5801051.1"/>
    <property type="molecule type" value="Genomic_DNA"/>
</dbReference>
<dbReference type="Proteomes" id="UP000325122">
    <property type="component" value="Unassembled WGS sequence"/>
</dbReference>
<keyword evidence="1" id="KW-0479">Metal-binding</keyword>
<evidence type="ECO:0000313" key="7">
    <source>
        <dbReference type="EMBL" id="KAA5801051.1"/>
    </source>
</evidence>
<feature type="binding site" evidence="6">
    <location>
        <position position="302"/>
    </location>
    <ligand>
        <name>S-adenosyl-L-methionine</name>
        <dbReference type="ChEBI" id="CHEBI:59789"/>
    </ligand>
</feature>
<keyword evidence="2 6" id="KW-0489">Methyltransferase</keyword>
<dbReference type="InterPro" id="IPR010280">
    <property type="entry name" value="U5_MeTrfase_fam"/>
</dbReference>
<dbReference type="InterPro" id="IPR029063">
    <property type="entry name" value="SAM-dependent_MTases_sf"/>
</dbReference>
<evidence type="ECO:0000256" key="6">
    <source>
        <dbReference type="PROSITE-ProRule" id="PRU01024"/>
    </source>
</evidence>
<accession>A0A5M6ZFN2</accession>
<name>A0A5M6ZFN2_9PROT</name>